<dbReference type="Proteomes" id="UP000027586">
    <property type="component" value="Unassembled WGS sequence"/>
</dbReference>
<reference evidence="7" key="1">
    <citation type="submission" date="2013-08" db="EMBL/GenBank/DDBJ databases">
        <title>Gene expansion shapes genome architecture in the human pathogen Lichtheimia corymbifera: an evolutionary genomics analysis in the ancient terrestrial Mucorales (Mucoromycotina).</title>
        <authorList>
            <person name="Schwartze V.U."/>
            <person name="Winter S."/>
            <person name="Shelest E."/>
            <person name="Marcet-Houben M."/>
            <person name="Horn F."/>
            <person name="Wehner S."/>
            <person name="Hoffmann K."/>
            <person name="Riege K."/>
            <person name="Sammeth M."/>
            <person name="Nowrousian M."/>
            <person name="Valiante V."/>
            <person name="Linde J."/>
            <person name="Jacobsen I.D."/>
            <person name="Marz M."/>
            <person name="Brakhage A.A."/>
            <person name="Gabaldon T."/>
            <person name="Bocker S."/>
            <person name="Voigt K."/>
        </authorList>
    </citation>
    <scope>NUCLEOTIDE SEQUENCE [LARGE SCALE GENOMIC DNA]</scope>
    <source>
        <strain evidence="7">FSU 9682</strain>
    </source>
</reference>
<evidence type="ECO:0000313" key="8">
    <source>
        <dbReference type="Proteomes" id="UP000027586"/>
    </source>
</evidence>
<dbReference type="VEuPathDB" id="FungiDB:LCOR_01701.1"/>
<dbReference type="InterPro" id="IPR056540">
    <property type="entry name" value="TMD_POM152"/>
</dbReference>
<feature type="domain" description="Nucleoporin POM152 N-terminal transmembrane" evidence="3">
    <location>
        <begin position="33"/>
        <end position="116"/>
    </location>
</feature>
<evidence type="ECO:0000259" key="5">
    <source>
        <dbReference type="Pfam" id="PF24519"/>
    </source>
</evidence>
<dbReference type="GO" id="GO:0006606">
    <property type="term" value="P:protein import into nucleus"/>
    <property type="evidence" value="ECO:0007669"/>
    <property type="project" value="TreeGrafter"/>
</dbReference>
<organism evidence="7 8">
    <name type="scientific">Lichtheimia corymbifera JMRC:FSU:9682</name>
    <dbReference type="NCBI Taxonomy" id="1263082"/>
    <lineage>
        <taxon>Eukaryota</taxon>
        <taxon>Fungi</taxon>
        <taxon>Fungi incertae sedis</taxon>
        <taxon>Mucoromycota</taxon>
        <taxon>Mucoromycotina</taxon>
        <taxon>Mucoromycetes</taxon>
        <taxon>Mucorales</taxon>
        <taxon>Lichtheimiaceae</taxon>
        <taxon>Lichtheimia</taxon>
    </lineage>
</organism>
<dbReference type="PANTHER" id="PTHR28206">
    <property type="entry name" value="NUCLEOPORIN POM152"/>
    <property type="match status" value="1"/>
</dbReference>
<keyword evidence="1" id="KW-0472">Membrane</keyword>
<dbReference type="GO" id="GO:0017056">
    <property type="term" value="F:structural constituent of nuclear pore"/>
    <property type="evidence" value="ECO:0007669"/>
    <property type="project" value="InterPro"/>
</dbReference>
<feature type="domain" description="Nucleoporin POM152 immunoglobulin-like" evidence="2">
    <location>
        <begin position="513"/>
        <end position="623"/>
    </location>
</feature>
<comment type="caution">
    <text evidence="7">The sequence shown here is derived from an EMBL/GenBank/DDBJ whole genome shotgun (WGS) entry which is preliminary data.</text>
</comment>
<dbReference type="Pfam" id="PF24312">
    <property type="entry name" value="Ig-like_POM152"/>
    <property type="match status" value="2"/>
</dbReference>
<dbReference type="InterPro" id="IPR056544">
    <property type="entry name" value="Ig_POM152"/>
</dbReference>
<accession>A0A068RK18</accession>
<evidence type="ECO:0000259" key="6">
    <source>
        <dbReference type="Pfam" id="PF24527"/>
    </source>
</evidence>
<evidence type="ECO:0000259" key="4">
    <source>
        <dbReference type="Pfam" id="PF24312"/>
    </source>
</evidence>
<evidence type="ECO:0000259" key="3">
    <source>
        <dbReference type="Pfam" id="PF24097"/>
    </source>
</evidence>
<dbReference type="Pfam" id="PF24519">
    <property type="entry name" value="Ig-like_Pom152_1"/>
    <property type="match status" value="1"/>
</dbReference>
<feature type="domain" description="Nucleoporin POM152 Ig-like" evidence="4">
    <location>
        <begin position="716"/>
        <end position="802"/>
    </location>
</feature>
<dbReference type="AlphaFoldDB" id="A0A068RK18"/>
<evidence type="ECO:0000259" key="2">
    <source>
        <dbReference type="Pfam" id="PF23664"/>
    </source>
</evidence>
<keyword evidence="1" id="KW-0812">Transmembrane</keyword>
<dbReference type="InterPro" id="IPR056542">
    <property type="entry name" value="Ig-like_POM152_1st"/>
</dbReference>
<dbReference type="GO" id="GO:0006999">
    <property type="term" value="P:nuclear pore organization"/>
    <property type="evidence" value="ECO:0007669"/>
    <property type="project" value="TreeGrafter"/>
</dbReference>
<dbReference type="Pfam" id="PF24527">
    <property type="entry name" value="Ig-like_Pom152_9"/>
    <property type="match status" value="1"/>
</dbReference>
<sequence length="1218" mass="136511">MQAAQQPQGGGGRDTAIPFTHQRALIPASTIEFPTQRLYATSAFILLQALKLYDVYLVYTAHYPEEQSSKLLKWWAFDCLYLFVLWIMQIPWLQFSKFKTIALAILLATIDLFIFSIPSAAITTVVLKALLGDALGKQISVSRGKMINVKDVVFDSSHILGRHTVHILPYGTAKLNPGDEIYCIPSNEIGSKNIYVPIVLNNTIPRTISLSRYDFDTEESVVNQYSGGDIHRATEIGHGKHDLEHYFVRVRHPGVYKLESIISKDGLDVRLYNRLVYVFVCPTAEFLPAPSTDYCSGEKDTLQFRVTGVPPLRVEYSRYVNDRRAKLKMDRIQPENLDSPLAKIPGGLENAEPAFFTSAHHTSFNWGASAQLTINLQHTFENTGDYKYMIDRVIDGAGNVMEPVDSAVAHFDVHKQPAVSFECKATDPVKLLIGEQSTQLPLSLKGDSPWELEYEYLAENADSAASATRHKTKISTDKSALQARAPGEYKLLRVSDKFCRGDILFPSTCQVIQPPLPAVGLEATPIPSECAGDTEIGMRFAADFQGTPPFALEYRIIKQNGRSKTVVEKKRERVDRSRHVFTYLPSSSGEYIYEFTVLDDRNYKNRNPEIQSIKQVVHPQPDAKFTGSAKSALRTCVGDDIELPVELSGTGPFVLTWALANQTYTDTITGNRHVIHVPRLSRAGHHVVSLVKIQDANDCIKDLEARDVIIDVRRDRPKVFFYTDEEEGALALVAEGEKARLPLRLTGEGPWKVTYRNVDKDPKKIRKLLLRDPNAEIEVTDKGQYELLSVEDAICKGDALPPLYTVEWIDKPKLSIAEDMVSLRDDGVYERQAVCEGVSDAVDIIFQGQGPFYTSYSQHHILPGKRDGMLLSTEEVRSGVSKTWIGMQTQQGGKYRYSFNEISDQRYMNPLKIRPPLVVEQTVHSLPAVKFASKSRYERTVCVGDTFDSDDVGAIWLELKGQAPFTVRLGLKHQSEPYGKTVLLENIETNKYKLELKDEVLAPGQYDLQLLSVRDSNGCTAGASGPETLLIIDAQDIATIVPTETCAEHCVGDTLEYSLSGIGPFTISYQFNGRNEKIKSATSRLTMIADKPGNLTIISVGDQRNKCRSFPKGMTKVIHQVPSSLVSGGREVIESIQEGEMVQATVDLVGTPPFDFEWQRSETIWDSNKKRYFKGDVLERHTVHNVEDHHYAINTSVEGVIEVVRLKDRYCQYPRQHL</sequence>
<feature type="domain" description="Nucleoporin POM152 ninth Ig-like" evidence="6">
    <location>
        <begin position="1038"/>
        <end position="1117"/>
    </location>
</feature>
<feature type="domain" description="Nucleoporin POM152 immunoglobulin-like" evidence="2">
    <location>
        <begin position="835"/>
        <end position="924"/>
    </location>
</feature>
<evidence type="ECO:0000313" key="7">
    <source>
        <dbReference type="EMBL" id="CDH49977.1"/>
    </source>
</evidence>
<gene>
    <name evidence="7" type="ORF">LCOR_01701.1</name>
</gene>
<dbReference type="PANTHER" id="PTHR28206:SF1">
    <property type="entry name" value="NUCLEOPORIN POM152"/>
    <property type="match status" value="1"/>
</dbReference>
<evidence type="ECO:0000256" key="1">
    <source>
        <dbReference type="SAM" id="Phobius"/>
    </source>
</evidence>
<feature type="transmembrane region" description="Helical" evidence="1">
    <location>
        <begin position="71"/>
        <end position="88"/>
    </location>
</feature>
<dbReference type="Pfam" id="PF24097">
    <property type="entry name" value="TMD_POM152"/>
    <property type="match status" value="1"/>
</dbReference>
<dbReference type="EMBL" id="CBTN010000005">
    <property type="protein sequence ID" value="CDH49977.1"/>
    <property type="molecule type" value="Genomic_DNA"/>
</dbReference>
<feature type="transmembrane region" description="Helical" evidence="1">
    <location>
        <begin position="38"/>
        <end position="59"/>
    </location>
</feature>
<dbReference type="Pfam" id="PF23664">
    <property type="entry name" value="Ig_Pom152"/>
    <property type="match status" value="2"/>
</dbReference>
<keyword evidence="8" id="KW-1185">Reference proteome</keyword>
<feature type="domain" description="Nucleoporin POM152 first Ig-like" evidence="5">
    <location>
        <begin position="172"/>
        <end position="278"/>
    </location>
</feature>
<proteinExistence type="predicted"/>
<feature type="transmembrane region" description="Helical" evidence="1">
    <location>
        <begin position="100"/>
        <end position="121"/>
    </location>
</feature>
<name>A0A068RK18_9FUNG</name>
<dbReference type="InterPro" id="IPR056541">
    <property type="entry name" value="Ig-like_POM152"/>
</dbReference>
<dbReference type="InterPro" id="IPR037701">
    <property type="entry name" value="Pom152"/>
</dbReference>
<protein>
    <submittedName>
        <fullName evidence="7">Nucleoporin pom152</fullName>
    </submittedName>
</protein>
<feature type="domain" description="Nucleoporin POM152 Ig-like" evidence="4">
    <location>
        <begin position="416"/>
        <end position="509"/>
    </location>
</feature>
<dbReference type="OrthoDB" id="5529162at2759"/>
<keyword evidence="1" id="KW-1133">Transmembrane helix</keyword>
<dbReference type="GO" id="GO:0070762">
    <property type="term" value="C:nuclear pore transmembrane ring"/>
    <property type="evidence" value="ECO:0007669"/>
    <property type="project" value="TreeGrafter"/>
</dbReference>
<dbReference type="InterPro" id="IPR056543">
    <property type="entry name" value="Ig-like_POM152_9th"/>
</dbReference>
<dbReference type="STRING" id="1263082.A0A068RK18"/>